<dbReference type="AlphaFoldDB" id="A0AAW7IAB0"/>
<reference evidence="1" key="1">
    <citation type="submission" date="2023-06" db="EMBL/GenBank/DDBJ databases">
        <title>Comparative genomics of Bacillaceae isolates and their secondary metabolite potential.</title>
        <authorList>
            <person name="Song L."/>
            <person name="Nielsen L.J."/>
            <person name="Mohite O."/>
            <person name="Xu X."/>
            <person name="Weber T."/>
            <person name="Kovacs A.T."/>
        </authorList>
    </citation>
    <scope>NUCLEOTIDE SEQUENCE</scope>
    <source>
        <strain evidence="1">D8_B_37</strain>
    </source>
</reference>
<evidence type="ECO:0000313" key="2">
    <source>
        <dbReference type="Proteomes" id="UP001234602"/>
    </source>
</evidence>
<dbReference type="KEGG" id="bsj:UP17_21330"/>
<dbReference type="RefSeq" id="WP_061465108.1">
    <property type="nucleotide sequence ID" value="NZ_CP011008.1"/>
</dbReference>
<gene>
    <name evidence="1" type="ORF">QUF89_06655</name>
</gene>
<sequence>MEKENLLPVRCSCCKKELDAIDLVIINESLQLTHIQCPDKGEKAIIDVGYFNAVSRKYLTCTPEKAPM</sequence>
<comment type="caution">
    <text evidence="1">The sequence shown here is derived from an EMBL/GenBank/DDBJ whole genome shotgun (WGS) entry which is preliminary data.</text>
</comment>
<protein>
    <submittedName>
        <fullName evidence="1">Uncharacterized protein</fullName>
    </submittedName>
</protein>
<proteinExistence type="predicted"/>
<evidence type="ECO:0000313" key="1">
    <source>
        <dbReference type="EMBL" id="MDM5451883.1"/>
    </source>
</evidence>
<accession>A0AAW7IAB0</accession>
<dbReference type="Proteomes" id="UP001234602">
    <property type="component" value="Unassembled WGS sequence"/>
</dbReference>
<dbReference type="EMBL" id="JAUCEY010000008">
    <property type="protein sequence ID" value="MDM5451883.1"/>
    <property type="molecule type" value="Genomic_DNA"/>
</dbReference>
<name>A0AAW7IAB0_9BACI</name>
<organism evidence="1 2">
    <name type="scientific">Peribacillus simplex</name>
    <dbReference type="NCBI Taxonomy" id="1478"/>
    <lineage>
        <taxon>Bacteria</taxon>
        <taxon>Bacillati</taxon>
        <taxon>Bacillota</taxon>
        <taxon>Bacilli</taxon>
        <taxon>Bacillales</taxon>
        <taxon>Bacillaceae</taxon>
        <taxon>Peribacillus</taxon>
    </lineage>
</organism>